<dbReference type="InterPro" id="IPR039421">
    <property type="entry name" value="Type_1_exporter"/>
</dbReference>
<dbReference type="PANTHER" id="PTHR24221">
    <property type="entry name" value="ATP-BINDING CASSETTE SUB-FAMILY B"/>
    <property type="match status" value="1"/>
</dbReference>
<name>A0AAU7KMN9_9GAMM</name>
<dbReference type="Pfam" id="PF00005">
    <property type="entry name" value="ABC_tran"/>
    <property type="match status" value="1"/>
</dbReference>
<dbReference type="PANTHER" id="PTHR24221:SF248">
    <property type="entry name" value="ABC TRANSPORTER TRANSMEMBRANE REGION"/>
    <property type="match status" value="1"/>
</dbReference>
<feature type="region of interest" description="Disordered" evidence="7">
    <location>
        <begin position="567"/>
        <end position="602"/>
    </location>
</feature>
<feature type="transmembrane region" description="Helical" evidence="8">
    <location>
        <begin position="152"/>
        <end position="171"/>
    </location>
</feature>
<dbReference type="SUPFAM" id="SSF52540">
    <property type="entry name" value="P-loop containing nucleoside triphosphate hydrolases"/>
    <property type="match status" value="1"/>
</dbReference>
<dbReference type="SMART" id="SM00382">
    <property type="entry name" value="AAA"/>
    <property type="match status" value="1"/>
</dbReference>
<keyword evidence="5 8" id="KW-1133">Transmembrane helix</keyword>
<dbReference type="EMBL" id="CP098827">
    <property type="protein sequence ID" value="XBO72704.1"/>
    <property type="molecule type" value="Genomic_DNA"/>
</dbReference>
<feature type="transmembrane region" description="Helical" evidence="8">
    <location>
        <begin position="56"/>
        <end position="76"/>
    </location>
</feature>
<feature type="domain" description="ABC transporter" evidence="9">
    <location>
        <begin position="327"/>
        <end position="562"/>
    </location>
</feature>
<dbReference type="Pfam" id="PF00664">
    <property type="entry name" value="ABC_membrane"/>
    <property type="match status" value="1"/>
</dbReference>
<keyword evidence="4" id="KW-0067">ATP-binding</keyword>
<evidence type="ECO:0000259" key="9">
    <source>
        <dbReference type="PROSITE" id="PS50893"/>
    </source>
</evidence>
<keyword evidence="3" id="KW-0547">Nucleotide-binding</keyword>
<dbReference type="InterPro" id="IPR017871">
    <property type="entry name" value="ABC_transporter-like_CS"/>
</dbReference>
<dbReference type="InterPro" id="IPR010128">
    <property type="entry name" value="ATPase_T1SS_PrtD-like"/>
</dbReference>
<feature type="compositionally biased region" description="Polar residues" evidence="7">
    <location>
        <begin position="593"/>
        <end position="602"/>
    </location>
</feature>
<dbReference type="FunFam" id="1.20.1560.10:FF:000109">
    <property type="entry name" value="Alkaline protease secretion ATP-binding protein aprD"/>
    <property type="match status" value="1"/>
</dbReference>
<feature type="domain" description="ABC transmembrane type-1" evidence="10">
    <location>
        <begin position="22"/>
        <end position="297"/>
    </location>
</feature>
<dbReference type="SUPFAM" id="SSF90123">
    <property type="entry name" value="ABC transporter transmembrane region"/>
    <property type="match status" value="1"/>
</dbReference>
<dbReference type="CDD" id="cd18586">
    <property type="entry name" value="ABC_6TM_PrtD_like"/>
    <property type="match status" value="1"/>
</dbReference>
<accession>A0AAU7KMN9</accession>
<gene>
    <name evidence="11" type="ORF">NFG58_08385</name>
</gene>
<dbReference type="GO" id="GO:0034040">
    <property type="term" value="F:ATPase-coupled lipid transmembrane transporter activity"/>
    <property type="evidence" value="ECO:0007669"/>
    <property type="project" value="TreeGrafter"/>
</dbReference>
<dbReference type="PROSITE" id="PS50929">
    <property type="entry name" value="ABC_TM1F"/>
    <property type="match status" value="1"/>
</dbReference>
<evidence type="ECO:0000256" key="7">
    <source>
        <dbReference type="SAM" id="MobiDB-lite"/>
    </source>
</evidence>
<dbReference type="InterPro" id="IPR003439">
    <property type="entry name" value="ABC_transporter-like_ATP-bd"/>
</dbReference>
<keyword evidence="2 8" id="KW-0812">Transmembrane</keyword>
<protein>
    <submittedName>
        <fullName evidence="11">Type I secretion system permease/ATPase</fullName>
    </submittedName>
</protein>
<evidence type="ECO:0000256" key="4">
    <source>
        <dbReference type="ARBA" id="ARBA00022840"/>
    </source>
</evidence>
<dbReference type="GO" id="GO:0005524">
    <property type="term" value="F:ATP binding"/>
    <property type="evidence" value="ECO:0007669"/>
    <property type="project" value="UniProtKB-KW"/>
</dbReference>
<reference evidence="11" key="1">
    <citation type="submission" date="2022-06" db="EMBL/GenBank/DDBJ databases">
        <title>A novel DMS-producing enzyme.</title>
        <authorList>
            <person name="Zhang Y."/>
        </authorList>
    </citation>
    <scope>NUCLEOTIDE SEQUENCE</scope>
    <source>
        <strain evidence="11">RT37</strain>
    </source>
</reference>
<dbReference type="GO" id="GO:0016887">
    <property type="term" value="F:ATP hydrolysis activity"/>
    <property type="evidence" value="ECO:0007669"/>
    <property type="project" value="InterPro"/>
</dbReference>
<dbReference type="RefSeq" id="WP_348827946.1">
    <property type="nucleotide sequence ID" value="NZ_CP098827.1"/>
</dbReference>
<evidence type="ECO:0000256" key="1">
    <source>
        <dbReference type="ARBA" id="ARBA00004651"/>
    </source>
</evidence>
<keyword evidence="6 8" id="KW-0472">Membrane</keyword>
<evidence type="ECO:0000259" key="10">
    <source>
        <dbReference type="PROSITE" id="PS50929"/>
    </source>
</evidence>
<dbReference type="InterPro" id="IPR027417">
    <property type="entry name" value="P-loop_NTPase"/>
</dbReference>
<dbReference type="PROSITE" id="PS50893">
    <property type="entry name" value="ABC_TRANSPORTER_2"/>
    <property type="match status" value="1"/>
</dbReference>
<dbReference type="Gene3D" id="3.40.50.300">
    <property type="entry name" value="P-loop containing nucleotide triphosphate hydrolases"/>
    <property type="match status" value="1"/>
</dbReference>
<evidence type="ECO:0000313" key="11">
    <source>
        <dbReference type="EMBL" id="XBO72704.1"/>
    </source>
</evidence>
<dbReference type="InterPro" id="IPR047957">
    <property type="entry name" value="ABC_AprD-like_6TM"/>
</dbReference>
<dbReference type="GO" id="GO:0005886">
    <property type="term" value="C:plasma membrane"/>
    <property type="evidence" value="ECO:0007669"/>
    <property type="project" value="UniProtKB-SubCell"/>
</dbReference>
<evidence type="ECO:0000256" key="8">
    <source>
        <dbReference type="SAM" id="Phobius"/>
    </source>
</evidence>
<dbReference type="InterPro" id="IPR011527">
    <property type="entry name" value="ABC1_TM_dom"/>
</dbReference>
<organism evidence="11">
    <name type="scientific">Halomonas sp. RT37</name>
    <dbReference type="NCBI Taxonomy" id="2950872"/>
    <lineage>
        <taxon>Bacteria</taxon>
        <taxon>Pseudomonadati</taxon>
        <taxon>Pseudomonadota</taxon>
        <taxon>Gammaproteobacteria</taxon>
        <taxon>Oceanospirillales</taxon>
        <taxon>Halomonadaceae</taxon>
        <taxon>Halomonas</taxon>
    </lineage>
</organism>
<dbReference type="InterPro" id="IPR036640">
    <property type="entry name" value="ABC1_TM_sf"/>
</dbReference>
<dbReference type="InterPro" id="IPR003593">
    <property type="entry name" value="AAA+_ATPase"/>
</dbReference>
<dbReference type="GO" id="GO:0030256">
    <property type="term" value="C:type I protein secretion system complex"/>
    <property type="evidence" value="ECO:0007669"/>
    <property type="project" value="InterPro"/>
</dbReference>
<comment type="subcellular location">
    <subcellularLocation>
        <location evidence="1">Cell membrane</location>
        <topology evidence="1">Multi-pass membrane protein</topology>
    </subcellularLocation>
</comment>
<dbReference type="NCBIfam" id="TIGR01842">
    <property type="entry name" value="type_I_sec_PrtD"/>
    <property type="match status" value="1"/>
</dbReference>
<proteinExistence type="predicted"/>
<dbReference type="GO" id="GO:0140359">
    <property type="term" value="F:ABC-type transporter activity"/>
    <property type="evidence" value="ECO:0007669"/>
    <property type="project" value="InterPro"/>
</dbReference>
<dbReference type="AlphaFoldDB" id="A0AAU7KMN9"/>
<dbReference type="GO" id="GO:0030253">
    <property type="term" value="P:protein secretion by the type I secretion system"/>
    <property type="evidence" value="ECO:0007669"/>
    <property type="project" value="InterPro"/>
</dbReference>
<dbReference type="PROSITE" id="PS00211">
    <property type="entry name" value="ABC_TRANSPORTER_1"/>
    <property type="match status" value="1"/>
</dbReference>
<feature type="transmembrane region" description="Helical" evidence="8">
    <location>
        <begin position="20"/>
        <end position="44"/>
    </location>
</feature>
<evidence type="ECO:0000256" key="2">
    <source>
        <dbReference type="ARBA" id="ARBA00022692"/>
    </source>
</evidence>
<evidence type="ECO:0000256" key="6">
    <source>
        <dbReference type="ARBA" id="ARBA00023136"/>
    </source>
</evidence>
<evidence type="ECO:0000256" key="3">
    <source>
        <dbReference type="ARBA" id="ARBA00022741"/>
    </source>
</evidence>
<evidence type="ECO:0000256" key="5">
    <source>
        <dbReference type="ARBA" id="ARBA00022989"/>
    </source>
</evidence>
<sequence length="602" mass="64423">MTPTRYNIREAILRCRRGLFDVGLFSLFINLLMLVPSLYMLQVYDRVLASRSVETLVMLTLVVVFLFAVMGGLEWVRSRLLVRIGNALDERLQPAIHQAIYDQALRRPGATSTQALDDLATLRQFVSGPALLAFFDTPWIPLYLGVLTLFHPLYGLFALAAGILLLALAAINEACTRGLLKQAGAHQVASRDETAANLRNAEVLHAMGMLESVKRRWQSQHRDSLALQSRASDRSGVLTHLSKILRLLSQSLILGLGAWLVLKAELTPGMMIAGSILLGRALAPIDQLINGWKSFIAARNARERLGQLIDSEAPSPPMPLPAPKGQLSLQQVCAGPPGATVASLNAISVDLKAGEQLAIVGPSASGKSTLARVALGIWPSLDGCVRLDGADILRWERSTLGPHLGYLPQDVELLAGSIADNIARFGPGDADAVLKAAHLAGVHELILKLDEGYDTTIGHGGTGLSAGQRQRIGLARALYGEPSLVVLDEPDSNLDESGERALVETLVRLRRLATTTLVITHRQRLLAQVDRVMFLDNGRVTSLAPPSPAGGARLKGTVSSARVVKQVAGAGTPSSQRAPSGVAPSNPLPTDPPSSNSSRTPR</sequence>
<dbReference type="Gene3D" id="1.20.1560.10">
    <property type="entry name" value="ABC transporter type 1, transmembrane domain"/>
    <property type="match status" value="1"/>
</dbReference>